<dbReference type="PANTHER" id="PTHR37542">
    <property type="entry name" value="HELO DOMAIN-CONTAINING PROTEIN-RELATED"/>
    <property type="match status" value="1"/>
</dbReference>
<dbReference type="Gene3D" id="1.10.510.10">
    <property type="entry name" value="Transferase(Phosphotransferase) domain 1"/>
    <property type="match status" value="1"/>
</dbReference>
<sequence length="584" mass="65561">MSSMIKVELRDGPKGVVTYLPSCGCEDSGSVYKLDNRNDQISSSITYNVHSKRLAVSSIRNWLPHFTQSLPALKGPYIQFVIEVGVVMDIFGTVVTAVDIIIKFLSASAAYSDDAESLLHRFNWDLRVMNQIVEYFEERRRHNSRHELSDKDEELLENTAKYLAKLAGKVSGSMRMIQGSGFLQRGRNQVLWISRRSELQELEAELYQWSTRFDMKVLALPAEFKFVLPAAEGNDAPTPPIIRANIQLQEFLALPQEARDEKVRNLLEVKPPEEITQAVANYTSLQQVNVGTKQFILASRNFPSDTDPDTAEFDKLVSGLGQLAAALNCLNPVVNIGLLHVAHYIYDFPNRQLIFAQTAPYPVSSLNALETLLDRSPFPRVYVPLDQRLQVAQRLGEAVFFLHAAGFVHKNITSLSVAILEKARPGRNTTFPFSIGAPYLMGFDMIRGSEMVTKLEGTRLGQNETFVSEGGTWSSGIFQHPDRLLGINSKRYIKNYDIYSLGVVLLQIGLWEPIKILTARFSDDPITWRRGLQEGCMALGARVGARYQKLVAWCLEIEGGTIVKEVDFIREVLDPLDDITKALS</sequence>
<evidence type="ECO:0000313" key="2">
    <source>
        <dbReference type="Proteomes" id="UP001227192"/>
    </source>
</evidence>
<dbReference type="EMBL" id="LACB01000241">
    <property type="protein sequence ID" value="KAJ9485883.1"/>
    <property type="molecule type" value="Genomic_DNA"/>
</dbReference>
<dbReference type="PANTHER" id="PTHR37542:SF3">
    <property type="entry name" value="PRION-INHIBITION AND PROPAGATION HELO DOMAIN-CONTAINING PROTEIN"/>
    <property type="match status" value="1"/>
</dbReference>
<reference evidence="1" key="1">
    <citation type="submission" date="2015-06" db="EMBL/GenBank/DDBJ databases">
        <authorList>
            <person name="Nguyen H."/>
        </authorList>
    </citation>
    <scope>NUCLEOTIDE SEQUENCE</scope>
    <source>
        <strain evidence="1">DAOM 180753</strain>
    </source>
</reference>
<organism evidence="1 2">
    <name type="scientific">Penicillium thymicola</name>
    <dbReference type="NCBI Taxonomy" id="293382"/>
    <lineage>
        <taxon>Eukaryota</taxon>
        <taxon>Fungi</taxon>
        <taxon>Dikarya</taxon>
        <taxon>Ascomycota</taxon>
        <taxon>Pezizomycotina</taxon>
        <taxon>Eurotiomycetes</taxon>
        <taxon>Eurotiomycetidae</taxon>
        <taxon>Eurotiales</taxon>
        <taxon>Aspergillaceae</taxon>
        <taxon>Penicillium</taxon>
    </lineage>
</organism>
<proteinExistence type="predicted"/>
<evidence type="ECO:0008006" key="3">
    <source>
        <dbReference type="Google" id="ProtNLM"/>
    </source>
</evidence>
<dbReference type="AlphaFoldDB" id="A0AAI9TFM3"/>
<accession>A0AAI9TFM3</accession>
<reference evidence="1" key="2">
    <citation type="journal article" date="2016" name="Fungal Biol.">
        <title>Ochratoxin A production by Penicillium thymicola.</title>
        <authorList>
            <person name="Nguyen H.D.T."/>
            <person name="McMullin D.R."/>
            <person name="Ponomareva E."/>
            <person name="Riley R."/>
            <person name="Pomraning K.R."/>
            <person name="Baker S.E."/>
            <person name="Seifert K.A."/>
        </authorList>
    </citation>
    <scope>NUCLEOTIDE SEQUENCE</scope>
    <source>
        <strain evidence="1">DAOM 180753</strain>
    </source>
</reference>
<dbReference type="SUPFAM" id="SSF56112">
    <property type="entry name" value="Protein kinase-like (PK-like)"/>
    <property type="match status" value="1"/>
</dbReference>
<dbReference type="Proteomes" id="UP001227192">
    <property type="component" value="Unassembled WGS sequence"/>
</dbReference>
<gene>
    <name evidence="1" type="ORF">VN97_g7464</name>
</gene>
<evidence type="ECO:0000313" key="1">
    <source>
        <dbReference type="EMBL" id="KAJ9485883.1"/>
    </source>
</evidence>
<keyword evidence="2" id="KW-1185">Reference proteome</keyword>
<protein>
    <recommendedName>
        <fullName evidence="3">Protein kinase domain-containing protein</fullName>
    </recommendedName>
</protein>
<dbReference type="InterPro" id="IPR011009">
    <property type="entry name" value="Kinase-like_dom_sf"/>
</dbReference>
<comment type="caution">
    <text evidence="1">The sequence shown here is derived from an EMBL/GenBank/DDBJ whole genome shotgun (WGS) entry which is preliminary data.</text>
</comment>
<name>A0AAI9TFM3_PENTH</name>